<dbReference type="PANTHER" id="PTHR30386">
    <property type="entry name" value="MEMBRANE FUSION SUBUNIT OF EMRAB-TOLC MULTIDRUG EFFLUX PUMP"/>
    <property type="match status" value="1"/>
</dbReference>
<dbReference type="SUPFAM" id="SSF111369">
    <property type="entry name" value="HlyD-like secretion proteins"/>
    <property type="match status" value="1"/>
</dbReference>
<proteinExistence type="predicted"/>
<organism evidence="4 5">
    <name type="scientific">Seohaeicola zhoushanensis</name>
    <dbReference type="NCBI Taxonomy" id="1569283"/>
    <lineage>
        <taxon>Bacteria</taxon>
        <taxon>Pseudomonadati</taxon>
        <taxon>Pseudomonadota</taxon>
        <taxon>Alphaproteobacteria</taxon>
        <taxon>Rhodobacterales</taxon>
        <taxon>Roseobacteraceae</taxon>
        <taxon>Seohaeicola</taxon>
    </lineage>
</organism>
<dbReference type="Pfam" id="PF25917">
    <property type="entry name" value="BSH_RND"/>
    <property type="match status" value="1"/>
</dbReference>
<evidence type="ECO:0000259" key="2">
    <source>
        <dbReference type="Pfam" id="PF25917"/>
    </source>
</evidence>
<dbReference type="AlphaFoldDB" id="A0A8J3GZK3"/>
<dbReference type="InterPro" id="IPR058634">
    <property type="entry name" value="AaeA-lik-b-barrel"/>
</dbReference>
<dbReference type="PANTHER" id="PTHR30386:SF19">
    <property type="entry name" value="MULTIDRUG EXPORT PROTEIN EMRA-RELATED"/>
    <property type="match status" value="1"/>
</dbReference>
<evidence type="ECO:0000256" key="1">
    <source>
        <dbReference type="ARBA" id="ARBA00004196"/>
    </source>
</evidence>
<protein>
    <submittedName>
        <fullName evidence="4">Membrane protein</fullName>
    </submittedName>
</protein>
<feature type="domain" description="Multidrug resistance protein MdtA-like barrel-sandwich hybrid" evidence="2">
    <location>
        <begin position="37"/>
        <end position="226"/>
    </location>
</feature>
<keyword evidence="5" id="KW-1185">Reference proteome</keyword>
<sequence>MLMISVPLLLAIGGGYVWLTGGRYVTTDNAYVHQPMVSVSSDVAGRIVSVEVAENQHVAAGTPLFHLDPEPYRIAMDEADAALAAARLSVTQLRSAVATAQAKLVAAEHIKNVRDREYERQQALENRGISSSAALDETTRAVYTAENDVNLAREGVAAAVAALGGDESIATDDFPAVRAALAKREAAERNLRKAEVVASVSGIVSQVGSLNVGQYVTPGASVASIVENQDTWIEANYKETELETIRIGQPVEVEIDAYPGEKLHGAVESIGSATGSQFALIPAQNATGNWVKVVQRLTVRVSVDPDEAHPLRNGMSATVSVDTGASRLDKLR</sequence>
<gene>
    <name evidence="4" type="ORF">GCM10017056_32960</name>
</gene>
<comment type="subcellular location">
    <subcellularLocation>
        <location evidence="1">Cell envelope</location>
    </subcellularLocation>
</comment>
<dbReference type="Pfam" id="PF25963">
    <property type="entry name" value="Beta-barrel_AAEA"/>
    <property type="match status" value="1"/>
</dbReference>
<accession>A0A8J3GZK3</accession>
<reference evidence="4" key="1">
    <citation type="journal article" date="2014" name="Int. J. Syst. Evol. Microbiol.">
        <title>Complete genome sequence of Corynebacterium casei LMG S-19264T (=DSM 44701T), isolated from a smear-ripened cheese.</title>
        <authorList>
            <consortium name="US DOE Joint Genome Institute (JGI-PGF)"/>
            <person name="Walter F."/>
            <person name="Albersmeier A."/>
            <person name="Kalinowski J."/>
            <person name="Ruckert C."/>
        </authorList>
    </citation>
    <scope>NUCLEOTIDE SEQUENCE</scope>
    <source>
        <strain evidence="4">KCTC 42650</strain>
    </source>
</reference>
<evidence type="ECO:0000259" key="3">
    <source>
        <dbReference type="Pfam" id="PF25963"/>
    </source>
</evidence>
<dbReference type="Gene3D" id="2.40.30.170">
    <property type="match status" value="1"/>
</dbReference>
<dbReference type="Proteomes" id="UP000626220">
    <property type="component" value="Unassembled WGS sequence"/>
</dbReference>
<dbReference type="GO" id="GO:0030313">
    <property type="term" value="C:cell envelope"/>
    <property type="evidence" value="ECO:0007669"/>
    <property type="project" value="UniProtKB-SubCell"/>
</dbReference>
<reference evidence="4" key="2">
    <citation type="submission" date="2020-09" db="EMBL/GenBank/DDBJ databases">
        <authorList>
            <person name="Sun Q."/>
            <person name="Kim S."/>
        </authorList>
    </citation>
    <scope>NUCLEOTIDE SEQUENCE</scope>
    <source>
        <strain evidence="4">KCTC 42650</strain>
    </source>
</reference>
<evidence type="ECO:0000313" key="5">
    <source>
        <dbReference type="Proteomes" id="UP000626220"/>
    </source>
</evidence>
<feature type="domain" description="p-hydroxybenzoic acid efflux pump subunit AaeA-like beta-barrel" evidence="3">
    <location>
        <begin position="233"/>
        <end position="321"/>
    </location>
</feature>
<dbReference type="EMBL" id="BNCJ01000010">
    <property type="protein sequence ID" value="GHF58929.1"/>
    <property type="molecule type" value="Genomic_DNA"/>
</dbReference>
<evidence type="ECO:0000313" key="4">
    <source>
        <dbReference type="EMBL" id="GHF58929.1"/>
    </source>
</evidence>
<dbReference type="GO" id="GO:0055085">
    <property type="term" value="P:transmembrane transport"/>
    <property type="evidence" value="ECO:0007669"/>
    <property type="project" value="InterPro"/>
</dbReference>
<dbReference type="Gene3D" id="2.40.50.100">
    <property type="match status" value="1"/>
</dbReference>
<name>A0A8J3GZK3_9RHOB</name>
<dbReference type="InterPro" id="IPR050739">
    <property type="entry name" value="MFP"/>
</dbReference>
<comment type="caution">
    <text evidence="4">The sequence shown here is derived from an EMBL/GenBank/DDBJ whole genome shotgun (WGS) entry which is preliminary data.</text>
</comment>
<dbReference type="InterPro" id="IPR058625">
    <property type="entry name" value="MdtA-like_BSH"/>
</dbReference>